<dbReference type="InterPro" id="IPR032088">
    <property type="entry name" value="SAT"/>
</dbReference>
<accession>A0ABR3EJW3</accession>
<protein>
    <recommendedName>
        <fullName evidence="1">Starter acyltransferase (SAT) domain-containing protein</fullName>
    </recommendedName>
</protein>
<keyword evidence="3" id="KW-1185">Reference proteome</keyword>
<reference evidence="2 3" key="1">
    <citation type="submission" date="2024-02" db="EMBL/GenBank/DDBJ databases">
        <title>A draft genome for the cacao thread blight pathogen Marasmius crinis-equi.</title>
        <authorList>
            <person name="Cohen S.P."/>
            <person name="Baruah I.K."/>
            <person name="Amoako-Attah I."/>
            <person name="Bukari Y."/>
            <person name="Meinhardt L.W."/>
            <person name="Bailey B.A."/>
        </authorList>
    </citation>
    <scope>NUCLEOTIDE SEQUENCE [LARGE SCALE GENOMIC DNA]</scope>
    <source>
        <strain evidence="2 3">GH-76</strain>
    </source>
</reference>
<name>A0ABR3EJW3_9AGAR</name>
<gene>
    <name evidence="2" type="ORF">V5O48_018901</name>
</gene>
<sequence length="185" mass="19993">MPLSTNNINIPVFAGHGTTAMTSPATREQIIRDASHPSGALLVGACYNAFRRELSSLAAEDVNDLISPAVGTSGEFLSLMSEAPTNNPFLSGLSLLLVQSLRYLVYVEANQDVTDSLNPFSEYLHLNSEHGVGVVGFSSGILPACAVASSEDGLSFMRHTVEIFRYAFWLGLRSDQYQHNAIRKA</sequence>
<comment type="caution">
    <text evidence="2">The sequence shown here is derived from an EMBL/GenBank/DDBJ whole genome shotgun (WGS) entry which is preliminary data.</text>
</comment>
<organism evidence="2 3">
    <name type="scientific">Marasmius crinis-equi</name>
    <dbReference type="NCBI Taxonomy" id="585013"/>
    <lineage>
        <taxon>Eukaryota</taxon>
        <taxon>Fungi</taxon>
        <taxon>Dikarya</taxon>
        <taxon>Basidiomycota</taxon>
        <taxon>Agaricomycotina</taxon>
        <taxon>Agaricomycetes</taxon>
        <taxon>Agaricomycetidae</taxon>
        <taxon>Agaricales</taxon>
        <taxon>Marasmiineae</taxon>
        <taxon>Marasmiaceae</taxon>
        <taxon>Marasmius</taxon>
    </lineage>
</organism>
<feature type="domain" description="Starter acyltransferase (SAT)" evidence="1">
    <location>
        <begin position="31"/>
        <end position="178"/>
    </location>
</feature>
<evidence type="ECO:0000313" key="3">
    <source>
        <dbReference type="Proteomes" id="UP001465976"/>
    </source>
</evidence>
<feature type="non-terminal residue" evidence="2">
    <location>
        <position position="185"/>
    </location>
</feature>
<dbReference type="InterPro" id="IPR001227">
    <property type="entry name" value="Ac_transferase_dom_sf"/>
</dbReference>
<evidence type="ECO:0000259" key="1">
    <source>
        <dbReference type="Pfam" id="PF16073"/>
    </source>
</evidence>
<proteinExistence type="predicted"/>
<dbReference type="Proteomes" id="UP001465976">
    <property type="component" value="Unassembled WGS sequence"/>
</dbReference>
<dbReference type="Pfam" id="PF16073">
    <property type="entry name" value="SAT"/>
    <property type="match status" value="1"/>
</dbReference>
<dbReference type="EMBL" id="JBAHYK010003837">
    <property type="protein sequence ID" value="KAL0563174.1"/>
    <property type="molecule type" value="Genomic_DNA"/>
</dbReference>
<evidence type="ECO:0000313" key="2">
    <source>
        <dbReference type="EMBL" id="KAL0563174.1"/>
    </source>
</evidence>
<dbReference type="Gene3D" id="3.40.366.10">
    <property type="entry name" value="Malonyl-Coenzyme A Acyl Carrier Protein, domain 2"/>
    <property type="match status" value="1"/>
</dbReference>